<evidence type="ECO:0000256" key="1">
    <source>
        <dbReference type="SAM" id="MobiDB-lite"/>
    </source>
</evidence>
<evidence type="ECO:0000313" key="3">
    <source>
        <dbReference type="Proteomes" id="UP000237105"/>
    </source>
</evidence>
<comment type="caution">
    <text evidence="2">The sequence shown here is derived from an EMBL/GenBank/DDBJ whole genome shotgun (WGS) entry which is preliminary data.</text>
</comment>
<sequence>LFLSLSFSFFDATIHSCMSSPHHHQHRLLPLIHLLLLSSDPNTTRLKTNLSLSLSLSLSYNSHCLKTKVDAKCFQPSSNQPPSHAHSTTPPGNNHNTASNVKVAESLRRR</sequence>
<feature type="region of interest" description="Disordered" evidence="1">
    <location>
        <begin position="75"/>
        <end position="110"/>
    </location>
</feature>
<gene>
    <name evidence="2" type="ORF">PanWU01x14_005890</name>
</gene>
<dbReference type="AlphaFoldDB" id="A0A2P5E3N0"/>
<dbReference type="Proteomes" id="UP000237105">
    <property type="component" value="Unassembled WGS sequence"/>
</dbReference>
<proteinExistence type="predicted"/>
<reference evidence="3" key="1">
    <citation type="submission" date="2016-06" db="EMBL/GenBank/DDBJ databases">
        <title>Parallel loss of symbiosis genes in relatives of nitrogen-fixing non-legume Parasponia.</title>
        <authorList>
            <person name="Van Velzen R."/>
            <person name="Holmer R."/>
            <person name="Bu F."/>
            <person name="Rutten L."/>
            <person name="Van Zeijl A."/>
            <person name="Liu W."/>
            <person name="Santuari L."/>
            <person name="Cao Q."/>
            <person name="Sharma T."/>
            <person name="Shen D."/>
            <person name="Roswanjaya Y."/>
            <person name="Wardhani T."/>
            <person name="Kalhor M.S."/>
            <person name="Jansen J."/>
            <person name="Van den Hoogen J."/>
            <person name="Gungor B."/>
            <person name="Hartog M."/>
            <person name="Hontelez J."/>
            <person name="Verver J."/>
            <person name="Yang W.-C."/>
            <person name="Schijlen E."/>
            <person name="Repin R."/>
            <person name="Schilthuizen M."/>
            <person name="Schranz E."/>
            <person name="Heidstra R."/>
            <person name="Miyata K."/>
            <person name="Fedorova E."/>
            <person name="Kohlen W."/>
            <person name="Bisseling T."/>
            <person name="Smit S."/>
            <person name="Geurts R."/>
        </authorList>
    </citation>
    <scope>NUCLEOTIDE SEQUENCE [LARGE SCALE GENOMIC DNA]</scope>
    <source>
        <strain evidence="3">cv. WU1-14</strain>
    </source>
</reference>
<accession>A0A2P5E3N0</accession>
<feature type="non-terminal residue" evidence="2">
    <location>
        <position position="1"/>
    </location>
</feature>
<feature type="compositionally biased region" description="Polar residues" evidence="1">
    <location>
        <begin position="75"/>
        <end position="100"/>
    </location>
</feature>
<evidence type="ECO:0000313" key="2">
    <source>
        <dbReference type="EMBL" id="PON80139.1"/>
    </source>
</evidence>
<name>A0A2P5E3N0_PARAD</name>
<protein>
    <submittedName>
        <fullName evidence="2">Uncharacterized protein</fullName>
    </submittedName>
</protein>
<organism evidence="2 3">
    <name type="scientific">Parasponia andersonii</name>
    <name type="common">Sponia andersonii</name>
    <dbReference type="NCBI Taxonomy" id="3476"/>
    <lineage>
        <taxon>Eukaryota</taxon>
        <taxon>Viridiplantae</taxon>
        <taxon>Streptophyta</taxon>
        <taxon>Embryophyta</taxon>
        <taxon>Tracheophyta</taxon>
        <taxon>Spermatophyta</taxon>
        <taxon>Magnoliopsida</taxon>
        <taxon>eudicotyledons</taxon>
        <taxon>Gunneridae</taxon>
        <taxon>Pentapetalae</taxon>
        <taxon>rosids</taxon>
        <taxon>fabids</taxon>
        <taxon>Rosales</taxon>
        <taxon>Cannabaceae</taxon>
        <taxon>Parasponia</taxon>
    </lineage>
</organism>
<keyword evidence="3" id="KW-1185">Reference proteome</keyword>
<dbReference type="EMBL" id="JXTB01000002">
    <property type="protein sequence ID" value="PON80139.1"/>
    <property type="molecule type" value="Genomic_DNA"/>
</dbReference>